<proteinExistence type="predicted"/>
<dbReference type="Pfam" id="PF08818">
    <property type="entry name" value="DUF1801"/>
    <property type="match status" value="1"/>
</dbReference>
<feature type="domain" description="YdhG-like" evidence="1">
    <location>
        <begin position="23"/>
        <end position="120"/>
    </location>
</feature>
<evidence type="ECO:0000313" key="3">
    <source>
        <dbReference type="Proteomes" id="UP001331561"/>
    </source>
</evidence>
<protein>
    <submittedName>
        <fullName evidence="2">DUF1801 domain-containing protein</fullName>
    </submittedName>
</protein>
<dbReference type="InterPro" id="IPR014922">
    <property type="entry name" value="YdhG-like"/>
</dbReference>
<reference evidence="2 3" key="1">
    <citation type="submission" date="2024-01" db="EMBL/GenBank/DDBJ databases">
        <title>Uliginosibacterium soil sp. nov.</title>
        <authorList>
            <person name="Lv Y."/>
        </authorList>
    </citation>
    <scope>NUCLEOTIDE SEQUENCE [LARGE SCALE GENOMIC DNA]</scope>
    <source>
        <strain evidence="2 3">H3</strain>
    </source>
</reference>
<dbReference type="InterPro" id="IPR016786">
    <property type="entry name" value="YdeI_bac"/>
</dbReference>
<sequence>MSKSAAAKANPELDSFFEKEATWHDELAELRKLALASELTEERKWGQPCYTINDGNVLIIHGFKEYCALLFFKGALMPDPNGILIQQTKNVQGGRQIRFTTLKEITSQKAVLKQYIQAAIDVEKSGAKVEYKETTEFEVAAEFQVQLDKSPALKKAFAALTPGRQRAYLLHFSSAKQSSTRAARVEKCTPQILAGKGMDDR</sequence>
<accession>A0ABU6K8Z0</accession>
<evidence type="ECO:0000313" key="2">
    <source>
        <dbReference type="EMBL" id="MEC5387508.1"/>
    </source>
</evidence>
<organism evidence="2 3">
    <name type="scientific">Uliginosibacterium silvisoli</name>
    <dbReference type="NCBI Taxonomy" id="3114758"/>
    <lineage>
        <taxon>Bacteria</taxon>
        <taxon>Pseudomonadati</taxon>
        <taxon>Pseudomonadota</taxon>
        <taxon>Betaproteobacteria</taxon>
        <taxon>Rhodocyclales</taxon>
        <taxon>Zoogloeaceae</taxon>
        <taxon>Uliginosibacterium</taxon>
    </lineage>
</organism>
<gene>
    <name evidence="2" type="ORF">VVD49_17385</name>
</gene>
<evidence type="ECO:0000259" key="1">
    <source>
        <dbReference type="Pfam" id="PF08818"/>
    </source>
</evidence>
<keyword evidence="3" id="KW-1185">Reference proteome</keyword>
<dbReference type="Pfam" id="PF13376">
    <property type="entry name" value="OmdA"/>
    <property type="match status" value="1"/>
</dbReference>
<name>A0ABU6K8Z0_9RHOO</name>
<dbReference type="Gene3D" id="3.90.1150.200">
    <property type="match status" value="1"/>
</dbReference>
<dbReference type="SUPFAM" id="SSF159888">
    <property type="entry name" value="YdhG-like"/>
    <property type="match status" value="1"/>
</dbReference>
<comment type="caution">
    <text evidence="2">The sequence shown here is derived from an EMBL/GenBank/DDBJ whole genome shotgun (WGS) entry which is preliminary data.</text>
</comment>
<dbReference type="PIRSF" id="PIRSF021308">
    <property type="entry name" value="UCP021308"/>
    <property type="match status" value="1"/>
</dbReference>
<dbReference type="Proteomes" id="UP001331561">
    <property type="component" value="Unassembled WGS sequence"/>
</dbReference>
<dbReference type="RefSeq" id="WP_327600477.1">
    <property type="nucleotide sequence ID" value="NZ_JAYXHS010000003.1"/>
</dbReference>
<dbReference type="EMBL" id="JAYXHS010000003">
    <property type="protein sequence ID" value="MEC5387508.1"/>
    <property type="molecule type" value="Genomic_DNA"/>
</dbReference>